<sequence length="100" mass="11987">MDREVEIDKGSNKDLDWYETLHEDEKYITYIEQGLGEVLKKLPGIDDDIEYIVKIKKEDLGDMTFDKLVFVLKNLDSELKLNHFCSFLKRKKIKFDKQIW</sequence>
<name>A0A382CZZ5_9ZZZZ</name>
<dbReference type="EMBL" id="UINC01036821">
    <property type="protein sequence ID" value="SVB31372.1"/>
    <property type="molecule type" value="Genomic_DNA"/>
</dbReference>
<accession>A0A382CZZ5</accession>
<evidence type="ECO:0000313" key="1">
    <source>
        <dbReference type="EMBL" id="SVB31372.1"/>
    </source>
</evidence>
<gene>
    <name evidence="1" type="ORF">METZ01_LOCUS184226</name>
</gene>
<proteinExistence type="predicted"/>
<reference evidence="1" key="1">
    <citation type="submission" date="2018-05" db="EMBL/GenBank/DDBJ databases">
        <authorList>
            <person name="Lanie J.A."/>
            <person name="Ng W.-L."/>
            <person name="Kazmierczak K.M."/>
            <person name="Andrzejewski T.M."/>
            <person name="Davidsen T.M."/>
            <person name="Wayne K.J."/>
            <person name="Tettelin H."/>
            <person name="Glass J.I."/>
            <person name="Rusch D."/>
            <person name="Podicherti R."/>
            <person name="Tsui H.-C.T."/>
            <person name="Winkler M.E."/>
        </authorList>
    </citation>
    <scope>NUCLEOTIDE SEQUENCE</scope>
</reference>
<protein>
    <submittedName>
        <fullName evidence="1">Uncharacterized protein</fullName>
    </submittedName>
</protein>
<dbReference type="AlphaFoldDB" id="A0A382CZZ5"/>
<organism evidence="1">
    <name type="scientific">marine metagenome</name>
    <dbReference type="NCBI Taxonomy" id="408172"/>
    <lineage>
        <taxon>unclassified sequences</taxon>
        <taxon>metagenomes</taxon>
        <taxon>ecological metagenomes</taxon>
    </lineage>
</organism>